<dbReference type="InterPro" id="IPR001012">
    <property type="entry name" value="UBX_dom"/>
</dbReference>
<accession>A0ABP0X6V6</accession>
<proteinExistence type="predicted"/>
<protein>
    <recommendedName>
        <fullName evidence="1">UBX domain-containing protein</fullName>
    </recommendedName>
</protein>
<dbReference type="EMBL" id="OZ020101">
    <property type="protein sequence ID" value="CAK9274794.1"/>
    <property type="molecule type" value="Genomic_DNA"/>
</dbReference>
<dbReference type="PROSITE" id="PS50033">
    <property type="entry name" value="UBX"/>
    <property type="match status" value="1"/>
</dbReference>
<name>A0ABP0X6V6_9BRYO</name>
<keyword evidence="3" id="KW-1185">Reference proteome</keyword>
<dbReference type="InterPro" id="IPR050730">
    <property type="entry name" value="UBX_domain-protein"/>
</dbReference>
<dbReference type="CDD" id="cd01767">
    <property type="entry name" value="UBX"/>
    <property type="match status" value="1"/>
</dbReference>
<dbReference type="CDD" id="cd14351">
    <property type="entry name" value="UBA_Ubx1_like"/>
    <property type="match status" value="1"/>
</dbReference>
<dbReference type="PANTHER" id="PTHR23322">
    <property type="entry name" value="FAS-ASSOCIATED PROTEIN"/>
    <property type="match status" value="1"/>
</dbReference>
<dbReference type="PANTHER" id="PTHR23322:SF93">
    <property type="entry name" value="UBX DOMAIN-CONTAINING PROTEIN 8"/>
    <property type="match status" value="1"/>
</dbReference>
<sequence length="620" mass="69187">MDQQAVHMFTSITGSSDAVAAQKLEEHGGDLNSALDAYYNMYNTLGALRQWMDEDPPISLQQLVQPQAPFSVLPVHPTRAVPESTLERFGEQSSFLHTSTLPQVSSPQETRNVPIEWHDLQDEGLGPQQLHNTSGVRIEELPASDSTEDFIATTSSFRPLTDSTTPNIGQFPYVNYEDMDETSIREVSGMTNEENRFHDEMLHAAIEASKREVEIANQRGRGEFMQVSAVQGAAEEDDIARAISDSLKTAEEEKALRELGEASGPFFMEEIEDTHRIHGQQANESKRIEDKDASILADRRLQEELEDLNENEQPLLRRPLRRSSIIPGSSGLAALPALSVIESLPARLQQSSEHNEDSVSIQNAAASAAATGLTQQNGESFPDEWGGISSEEHDEAIMLEAALFGGLPRFGSSDVRLPFQPHQSDDGVINADTSNCFDIFDTGRPFQLPPSPSVVEQRRLREEQDNAYSESLALDRQKEIIALQEAEALHRKEEDEAAARHALDYLQQEEQLKLQGAAEELERQLATKRASLPDEPAPEDENAVKLVVRMPDNTRRDRRFHKSDKLQSVFDFIDVLEDVKPGTYRLIMAPRRVFTDKEHESSLQSLGLTSKSLLNFELIA</sequence>
<organism evidence="2 3">
    <name type="scientific">Sphagnum jensenii</name>
    <dbReference type="NCBI Taxonomy" id="128206"/>
    <lineage>
        <taxon>Eukaryota</taxon>
        <taxon>Viridiplantae</taxon>
        <taxon>Streptophyta</taxon>
        <taxon>Embryophyta</taxon>
        <taxon>Bryophyta</taxon>
        <taxon>Sphagnophytina</taxon>
        <taxon>Sphagnopsida</taxon>
        <taxon>Sphagnales</taxon>
        <taxon>Sphagnaceae</taxon>
        <taxon>Sphagnum</taxon>
    </lineage>
</organism>
<evidence type="ECO:0000313" key="3">
    <source>
        <dbReference type="Proteomes" id="UP001497444"/>
    </source>
</evidence>
<evidence type="ECO:0000259" key="1">
    <source>
        <dbReference type="PROSITE" id="PS50033"/>
    </source>
</evidence>
<dbReference type="Gene3D" id="1.10.8.10">
    <property type="entry name" value="DNA helicase RuvA subunit, C-terminal domain"/>
    <property type="match status" value="1"/>
</dbReference>
<dbReference type="Pfam" id="PF14555">
    <property type="entry name" value="UBA_4"/>
    <property type="match status" value="1"/>
</dbReference>
<dbReference type="InterPro" id="IPR029071">
    <property type="entry name" value="Ubiquitin-like_domsf"/>
</dbReference>
<gene>
    <name evidence="2" type="ORF">CSSPJE1EN1_LOCUS20272</name>
</gene>
<dbReference type="Proteomes" id="UP001497444">
    <property type="component" value="Chromosome 6"/>
</dbReference>
<dbReference type="SUPFAM" id="SSF54236">
    <property type="entry name" value="Ubiquitin-like"/>
    <property type="match status" value="1"/>
</dbReference>
<dbReference type="Pfam" id="PF00789">
    <property type="entry name" value="UBX"/>
    <property type="match status" value="1"/>
</dbReference>
<reference evidence="2" key="1">
    <citation type="submission" date="2024-02" db="EMBL/GenBank/DDBJ databases">
        <authorList>
            <consortium name="ELIXIR-Norway"/>
            <consortium name="Elixir Norway"/>
        </authorList>
    </citation>
    <scope>NUCLEOTIDE SEQUENCE</scope>
</reference>
<feature type="domain" description="UBX" evidence="1">
    <location>
        <begin position="539"/>
        <end position="616"/>
    </location>
</feature>
<evidence type="ECO:0000313" key="2">
    <source>
        <dbReference type="EMBL" id="CAK9274794.1"/>
    </source>
</evidence>
<dbReference type="Gene3D" id="3.10.20.90">
    <property type="entry name" value="Phosphatidylinositol 3-kinase Catalytic Subunit, Chain A, domain 1"/>
    <property type="match status" value="1"/>
</dbReference>